<organism evidence="3 4">
    <name type="scientific">Candidatus Lambdaproteobacteria bacterium RIFOXYD2_FULL_50_16</name>
    <dbReference type="NCBI Taxonomy" id="1817772"/>
    <lineage>
        <taxon>Bacteria</taxon>
        <taxon>Pseudomonadati</taxon>
        <taxon>Pseudomonadota</taxon>
        <taxon>Candidatus Lambdaproteobacteria</taxon>
    </lineage>
</organism>
<accession>A0A1F6G840</accession>
<evidence type="ECO:0000313" key="3">
    <source>
        <dbReference type="EMBL" id="OGG94274.1"/>
    </source>
</evidence>
<keyword evidence="1" id="KW-0812">Transmembrane</keyword>
<gene>
    <name evidence="3" type="ORF">A2527_14525</name>
</gene>
<dbReference type="Proteomes" id="UP000178449">
    <property type="component" value="Unassembled WGS sequence"/>
</dbReference>
<keyword evidence="2" id="KW-0732">Signal</keyword>
<dbReference type="AlphaFoldDB" id="A0A1F6G840"/>
<reference evidence="3 4" key="1">
    <citation type="journal article" date="2016" name="Nat. Commun.">
        <title>Thousands of microbial genomes shed light on interconnected biogeochemical processes in an aquifer system.</title>
        <authorList>
            <person name="Anantharaman K."/>
            <person name="Brown C.T."/>
            <person name="Hug L.A."/>
            <person name="Sharon I."/>
            <person name="Castelle C.J."/>
            <person name="Probst A.J."/>
            <person name="Thomas B.C."/>
            <person name="Singh A."/>
            <person name="Wilkins M.J."/>
            <person name="Karaoz U."/>
            <person name="Brodie E.L."/>
            <person name="Williams K.H."/>
            <person name="Hubbard S.S."/>
            <person name="Banfield J.F."/>
        </authorList>
    </citation>
    <scope>NUCLEOTIDE SEQUENCE [LARGE SCALE GENOMIC DNA]</scope>
</reference>
<proteinExistence type="predicted"/>
<feature type="transmembrane region" description="Helical" evidence="1">
    <location>
        <begin position="35"/>
        <end position="56"/>
    </location>
</feature>
<dbReference type="EMBL" id="MFNE01000040">
    <property type="protein sequence ID" value="OGG94274.1"/>
    <property type="molecule type" value="Genomic_DNA"/>
</dbReference>
<feature type="chain" id="PRO_5009524529" evidence="2">
    <location>
        <begin position="20"/>
        <end position="71"/>
    </location>
</feature>
<dbReference type="STRING" id="1817772.A2527_14525"/>
<name>A0A1F6G840_9PROT</name>
<sequence length="71" mass="8124">MKRILLGLAATLLPWQAFACSVCFSGREDFLEAFYVTTALLIVLPPTLLGSIIYFIRRRIKQVHAENQLER</sequence>
<keyword evidence="1" id="KW-0472">Membrane</keyword>
<evidence type="ECO:0000256" key="1">
    <source>
        <dbReference type="SAM" id="Phobius"/>
    </source>
</evidence>
<evidence type="ECO:0000256" key="2">
    <source>
        <dbReference type="SAM" id="SignalP"/>
    </source>
</evidence>
<comment type="caution">
    <text evidence="3">The sequence shown here is derived from an EMBL/GenBank/DDBJ whole genome shotgun (WGS) entry which is preliminary data.</text>
</comment>
<keyword evidence="1" id="KW-1133">Transmembrane helix</keyword>
<protein>
    <submittedName>
        <fullName evidence="3">Uncharacterized protein</fullName>
    </submittedName>
</protein>
<evidence type="ECO:0000313" key="4">
    <source>
        <dbReference type="Proteomes" id="UP000178449"/>
    </source>
</evidence>
<feature type="signal peptide" evidence="2">
    <location>
        <begin position="1"/>
        <end position="19"/>
    </location>
</feature>